<organism evidence="1 2">
    <name type="scientific">Aquimarina algiphila</name>
    <dbReference type="NCBI Taxonomy" id="2047982"/>
    <lineage>
        <taxon>Bacteria</taxon>
        <taxon>Pseudomonadati</taxon>
        <taxon>Bacteroidota</taxon>
        <taxon>Flavobacteriia</taxon>
        <taxon>Flavobacteriales</taxon>
        <taxon>Flavobacteriaceae</taxon>
        <taxon>Aquimarina</taxon>
    </lineage>
</organism>
<sequence length="158" mass="17627">MKKIFTLLCITTFMLTSCSNDDDTDFDTIGQSFEVDNVDFIGPEFAVNIPFPAGVEVFDADVVLVYRLEEVVNGNDVWEPLPTPLIILDSGGELTYRFNFTLNDVDILLDTPDIGLVGTNFTDNQVFRIVIVPSRFAQDSKIDFSDINAVQSALKLDF</sequence>
<evidence type="ECO:0000313" key="2">
    <source>
        <dbReference type="Proteomes" id="UP000318833"/>
    </source>
</evidence>
<protein>
    <recommendedName>
        <fullName evidence="3">Collagen-like protein</fullName>
    </recommendedName>
</protein>
<keyword evidence="2" id="KW-1185">Reference proteome</keyword>
<dbReference type="EMBL" id="VLNR01000001">
    <property type="protein sequence ID" value="TSE11448.1"/>
    <property type="molecule type" value="Genomic_DNA"/>
</dbReference>
<proteinExistence type="predicted"/>
<comment type="caution">
    <text evidence="1">The sequence shown here is derived from an EMBL/GenBank/DDBJ whole genome shotgun (WGS) entry which is preliminary data.</text>
</comment>
<gene>
    <name evidence="1" type="ORF">FOF46_00255</name>
</gene>
<evidence type="ECO:0000313" key="1">
    <source>
        <dbReference type="EMBL" id="TSE11448.1"/>
    </source>
</evidence>
<evidence type="ECO:0008006" key="3">
    <source>
        <dbReference type="Google" id="ProtNLM"/>
    </source>
</evidence>
<dbReference type="Proteomes" id="UP000318833">
    <property type="component" value="Unassembled WGS sequence"/>
</dbReference>
<dbReference type="OrthoDB" id="1524444at2"/>
<reference evidence="1 2" key="1">
    <citation type="submission" date="2019-07" db="EMBL/GenBank/DDBJ databases">
        <title>The draft genome sequence of Aquimarina algiphila M91.</title>
        <authorList>
            <person name="Meng X."/>
        </authorList>
    </citation>
    <scope>NUCLEOTIDE SEQUENCE [LARGE SCALE GENOMIC DNA]</scope>
    <source>
        <strain evidence="1 2">M91</strain>
    </source>
</reference>
<name>A0A554VRY3_9FLAO</name>
<dbReference type="AlphaFoldDB" id="A0A554VRY3"/>
<accession>A0A554VRY3</accession>
<dbReference type="RefSeq" id="WP_143915068.1">
    <property type="nucleotide sequence ID" value="NZ_CANLFO010000004.1"/>
</dbReference>
<dbReference type="PROSITE" id="PS51257">
    <property type="entry name" value="PROKAR_LIPOPROTEIN"/>
    <property type="match status" value="1"/>
</dbReference>